<comment type="caution">
    <text evidence="2">The sequence shown here is derived from an EMBL/GenBank/DDBJ whole genome shotgun (WGS) entry which is preliminary data.</text>
</comment>
<dbReference type="Proteomes" id="UP000265703">
    <property type="component" value="Unassembled WGS sequence"/>
</dbReference>
<keyword evidence="3" id="KW-1185">Reference proteome</keyword>
<dbReference type="EMBL" id="QKYT01000457">
    <property type="protein sequence ID" value="RIA84979.1"/>
    <property type="molecule type" value="Genomic_DNA"/>
</dbReference>
<organism evidence="2 3">
    <name type="scientific">Glomus cerebriforme</name>
    <dbReference type="NCBI Taxonomy" id="658196"/>
    <lineage>
        <taxon>Eukaryota</taxon>
        <taxon>Fungi</taxon>
        <taxon>Fungi incertae sedis</taxon>
        <taxon>Mucoromycota</taxon>
        <taxon>Glomeromycotina</taxon>
        <taxon>Glomeromycetes</taxon>
        <taxon>Glomerales</taxon>
        <taxon>Glomeraceae</taxon>
        <taxon>Glomus</taxon>
    </lineage>
</organism>
<protein>
    <submittedName>
        <fullName evidence="2">Uncharacterized protein</fullName>
    </submittedName>
</protein>
<feature type="non-terminal residue" evidence="2">
    <location>
        <position position="72"/>
    </location>
</feature>
<dbReference type="AlphaFoldDB" id="A0A397SJA9"/>
<feature type="region of interest" description="Disordered" evidence="1">
    <location>
        <begin position="34"/>
        <end position="60"/>
    </location>
</feature>
<evidence type="ECO:0000313" key="2">
    <source>
        <dbReference type="EMBL" id="RIA84979.1"/>
    </source>
</evidence>
<reference evidence="2 3" key="1">
    <citation type="submission" date="2018-06" db="EMBL/GenBank/DDBJ databases">
        <title>Comparative genomics reveals the genomic features of Rhizophagus irregularis, R. cerebriforme, R. diaphanum and Gigaspora rosea, and their symbiotic lifestyle signature.</title>
        <authorList>
            <person name="Morin E."/>
            <person name="San Clemente H."/>
            <person name="Chen E.C.H."/>
            <person name="De La Providencia I."/>
            <person name="Hainaut M."/>
            <person name="Kuo A."/>
            <person name="Kohler A."/>
            <person name="Murat C."/>
            <person name="Tang N."/>
            <person name="Roy S."/>
            <person name="Loubradou J."/>
            <person name="Henrissat B."/>
            <person name="Grigoriev I.V."/>
            <person name="Corradi N."/>
            <person name="Roux C."/>
            <person name="Martin F.M."/>
        </authorList>
    </citation>
    <scope>NUCLEOTIDE SEQUENCE [LARGE SCALE GENOMIC DNA]</scope>
    <source>
        <strain evidence="2 3">DAOM 227022</strain>
    </source>
</reference>
<name>A0A397SJA9_9GLOM</name>
<evidence type="ECO:0000313" key="3">
    <source>
        <dbReference type="Proteomes" id="UP000265703"/>
    </source>
</evidence>
<accession>A0A397SJA9</accession>
<evidence type="ECO:0000256" key="1">
    <source>
        <dbReference type="SAM" id="MobiDB-lite"/>
    </source>
</evidence>
<gene>
    <name evidence="2" type="ORF">C1645_782943</name>
</gene>
<proteinExistence type="predicted"/>
<sequence>MQMQVNRRMQLGITGDLEYHQQQPTTYYVIDPSLMSTRAPDGPSGPPGPLFGTPSGAGSSEEFLNKMVRLGY</sequence>